<dbReference type="Pfam" id="PF10134">
    <property type="entry name" value="RPA"/>
    <property type="match status" value="1"/>
</dbReference>
<accession>A0A1G7P1A4</accession>
<proteinExistence type="predicted"/>
<feature type="region of interest" description="Disordered" evidence="1">
    <location>
        <begin position="1"/>
        <end position="24"/>
    </location>
</feature>
<dbReference type="Proteomes" id="UP000199245">
    <property type="component" value="Unassembled WGS sequence"/>
</dbReference>
<gene>
    <name evidence="2" type="ORF">SAMN05216337_107428</name>
</gene>
<evidence type="ECO:0000313" key="2">
    <source>
        <dbReference type="EMBL" id="SDF80011.1"/>
    </source>
</evidence>
<reference evidence="2 3" key="1">
    <citation type="submission" date="2016-10" db="EMBL/GenBank/DDBJ databases">
        <authorList>
            <person name="de Groot N.N."/>
        </authorList>
    </citation>
    <scope>NUCLEOTIDE SEQUENCE [LARGE SCALE GENOMIC DNA]</scope>
    <source>
        <strain evidence="2 3">R5</strain>
    </source>
</reference>
<dbReference type="EMBL" id="FMZW01000074">
    <property type="protein sequence ID" value="SDF80011.1"/>
    <property type="molecule type" value="Genomic_DNA"/>
</dbReference>
<dbReference type="AlphaFoldDB" id="A0A1G7P1A4"/>
<dbReference type="InterPro" id="IPR018777">
    <property type="entry name" value="Replication_initiator_prot_A"/>
</dbReference>
<evidence type="ECO:0000256" key="1">
    <source>
        <dbReference type="SAM" id="MobiDB-lite"/>
    </source>
</evidence>
<name>A0A1G7P1A4_9BRAD</name>
<sequence>MSISKSSAHRRRSEREQLAPFRAHPANLAPRDAQDLVACPFFSRAKTNRIVPIDFCAGTIVIRVEAMRKHGMAATSDADVPIWAVRQIVEARDTGLKTSRLMAATRYEISTFVARDTSAREYGRLKTGLDRPQSMTVQTSIRQPTEWRPHRCPWISEWKETVEFNGRSFGLELILPDWFYTGVVDHGLVLTIGRTLFQPDRRTRPSPLLAHAQARWAPPRRLELPDLCGSPCQVRHSLGAQALGRRRLSDRPTPDVARLSACVHARSERYRAAELRTEAWWSLHGVPAHARSYSKFGEQSVNQLVLSRTATLVSSGTQSSCCRGPKLSLIACFSALYDRAHFTNLLTPTFSQQAGHACSDASCTCSLTRHAFLQCDSFLEPTDAVARNTARSPRSASPYYIPCVPLRQLARRGELGDIRGWHQSHHMPESGEWAVRLTSAMLDGFKAACRYVADLEPERAQRVADRVHHIQQLAEQRRPPDPQRPQRLHALRPDVDCAEPAGPHHLRNIFGVVPVGRVQRRLGMARLDAKRGEAPLDERREQPCAVRERFQVDALEVDSSLCQDQLDCVRGRLKCRPPDELAVTIHYANVRRLQRGVRTWIEVRRSLSPSIGVARRAFRSRIIVRRRRRNAAGEGAQVSTPITRKCSGFRVADQTTTCMRGDWQRHGASPANLQERHACLTTLKAYGSQLERRGAAA</sequence>
<protein>
    <submittedName>
        <fullName evidence="2">Replication initiator protein A</fullName>
    </submittedName>
</protein>
<evidence type="ECO:0000313" key="3">
    <source>
        <dbReference type="Proteomes" id="UP000199245"/>
    </source>
</evidence>
<organism evidence="2 3">
    <name type="scientific">Bradyrhizobium brasilense</name>
    <dbReference type="NCBI Taxonomy" id="1419277"/>
    <lineage>
        <taxon>Bacteria</taxon>
        <taxon>Pseudomonadati</taxon>
        <taxon>Pseudomonadota</taxon>
        <taxon>Alphaproteobacteria</taxon>
        <taxon>Hyphomicrobiales</taxon>
        <taxon>Nitrobacteraceae</taxon>
        <taxon>Bradyrhizobium</taxon>
    </lineage>
</organism>